<dbReference type="GeneID" id="92086362"/>
<evidence type="ECO:0000256" key="1">
    <source>
        <dbReference type="SAM" id="MobiDB-lite"/>
    </source>
</evidence>
<feature type="region of interest" description="Disordered" evidence="1">
    <location>
        <begin position="88"/>
        <end position="124"/>
    </location>
</feature>
<proteinExistence type="predicted"/>
<gene>
    <name evidence="3" type="ORF">PG994_001890</name>
</gene>
<accession>A0ABR1WUR2</accession>
<evidence type="ECO:0000313" key="3">
    <source>
        <dbReference type="EMBL" id="KAK8086916.1"/>
    </source>
</evidence>
<protein>
    <submittedName>
        <fullName evidence="3">Uncharacterized protein</fullName>
    </submittedName>
</protein>
<dbReference type="RefSeq" id="XP_066721440.1">
    <property type="nucleotide sequence ID" value="XM_066853299.1"/>
</dbReference>
<organism evidence="3 4">
    <name type="scientific">Apiospora phragmitis</name>
    <dbReference type="NCBI Taxonomy" id="2905665"/>
    <lineage>
        <taxon>Eukaryota</taxon>
        <taxon>Fungi</taxon>
        <taxon>Dikarya</taxon>
        <taxon>Ascomycota</taxon>
        <taxon>Pezizomycotina</taxon>
        <taxon>Sordariomycetes</taxon>
        <taxon>Xylariomycetidae</taxon>
        <taxon>Amphisphaeriales</taxon>
        <taxon>Apiosporaceae</taxon>
        <taxon>Apiospora</taxon>
    </lineage>
</organism>
<keyword evidence="2" id="KW-0472">Membrane</keyword>
<reference evidence="3 4" key="1">
    <citation type="submission" date="2023-01" db="EMBL/GenBank/DDBJ databases">
        <title>Analysis of 21 Apiospora genomes using comparative genomics revels a genus with tremendous synthesis potential of carbohydrate active enzymes and secondary metabolites.</title>
        <authorList>
            <person name="Sorensen T."/>
        </authorList>
    </citation>
    <scope>NUCLEOTIDE SEQUENCE [LARGE SCALE GENOMIC DNA]</scope>
    <source>
        <strain evidence="3 4">CBS 135458</strain>
    </source>
</reference>
<evidence type="ECO:0000256" key="2">
    <source>
        <dbReference type="SAM" id="Phobius"/>
    </source>
</evidence>
<comment type="caution">
    <text evidence="3">The sequence shown here is derived from an EMBL/GenBank/DDBJ whole genome shotgun (WGS) entry which is preliminary data.</text>
</comment>
<dbReference type="Proteomes" id="UP001480595">
    <property type="component" value="Unassembled WGS sequence"/>
</dbReference>
<sequence>MAQQQQQHQPLSATAYQNEWPVYPELEWGHELCPSLQQRPFAPFRNCRKPIPPPRQKTAAELAHEAREQAWVDHQIYLTNLPGPQLPSVVSASASESESDSQSESESGQEAQEEQQHQPSHRLESMAIGSLSTTRTLIFEALDVIAALLNWLYHLIIVLAVVLLLVSALLDPAKYFFRRLMLLFMDDVEPNEFRYVLVQNYRSWSVAQPC</sequence>
<keyword evidence="4" id="KW-1185">Reference proteome</keyword>
<feature type="transmembrane region" description="Helical" evidence="2">
    <location>
        <begin position="151"/>
        <end position="170"/>
    </location>
</feature>
<evidence type="ECO:0000313" key="4">
    <source>
        <dbReference type="Proteomes" id="UP001480595"/>
    </source>
</evidence>
<keyword evidence="2" id="KW-1133">Transmembrane helix</keyword>
<keyword evidence="2" id="KW-0812">Transmembrane</keyword>
<dbReference type="EMBL" id="JAQQWL010000002">
    <property type="protein sequence ID" value="KAK8086916.1"/>
    <property type="molecule type" value="Genomic_DNA"/>
</dbReference>
<name>A0ABR1WUR2_9PEZI</name>